<organism evidence="1 2">
    <name type="scientific">Actinocrispum wychmicini</name>
    <dbReference type="NCBI Taxonomy" id="1213861"/>
    <lineage>
        <taxon>Bacteria</taxon>
        <taxon>Bacillati</taxon>
        <taxon>Actinomycetota</taxon>
        <taxon>Actinomycetes</taxon>
        <taxon>Pseudonocardiales</taxon>
        <taxon>Pseudonocardiaceae</taxon>
        <taxon>Actinocrispum</taxon>
    </lineage>
</organism>
<evidence type="ECO:0008006" key="3">
    <source>
        <dbReference type="Google" id="ProtNLM"/>
    </source>
</evidence>
<reference evidence="1 2" key="1">
    <citation type="submission" date="2019-03" db="EMBL/GenBank/DDBJ databases">
        <title>Genomic Encyclopedia of Type Strains, Phase IV (KMG-IV): sequencing the most valuable type-strain genomes for metagenomic binning, comparative biology and taxonomic classification.</title>
        <authorList>
            <person name="Goeker M."/>
        </authorList>
    </citation>
    <scope>NUCLEOTIDE SEQUENCE [LARGE SCALE GENOMIC DNA]</scope>
    <source>
        <strain evidence="1 2">DSM 45934</strain>
    </source>
</reference>
<dbReference type="Proteomes" id="UP000295680">
    <property type="component" value="Unassembled WGS sequence"/>
</dbReference>
<dbReference type="EMBL" id="SLWS01000004">
    <property type="protein sequence ID" value="TCO59389.1"/>
    <property type="molecule type" value="Genomic_DNA"/>
</dbReference>
<evidence type="ECO:0000313" key="2">
    <source>
        <dbReference type="Proteomes" id="UP000295680"/>
    </source>
</evidence>
<gene>
    <name evidence="1" type="ORF">EV192_104230</name>
</gene>
<accession>A0A4R2JRC8</accession>
<keyword evidence="2" id="KW-1185">Reference proteome</keyword>
<dbReference type="InterPro" id="IPR035948">
    <property type="entry name" value="YwqG-like_sf"/>
</dbReference>
<protein>
    <recommendedName>
        <fullName evidence="3">DUF1963 domain-containing protein</fullName>
    </recommendedName>
</protein>
<dbReference type="SUPFAM" id="SSF103032">
    <property type="entry name" value="Hypothetical protein YwqG"/>
    <property type="match status" value="1"/>
</dbReference>
<dbReference type="AlphaFoldDB" id="A0A4R2JRC8"/>
<sequence length="232" mass="26156">MYLIENRREEAGVGARDTIGGHPILPASESWPTCQCGERMVLFFQVDIPPNIPEFGGDHLLVFQCPSDNDAVGVEGIREQLPERYWDVPPVWNDPGAFWRILLHQDGTEPADDVEPHLRPYRLSLRPSTEEVTVWQSDHDPVKRQVGRSEFKIGGVPSWAQDPESYRCACDAEMVYLCQIPIDMGFEKHAHQPEQPDTSSSDHYGLFLGNEVYILACPAHCHPAAAWPVTQN</sequence>
<name>A0A4R2JRC8_9PSEU</name>
<proteinExistence type="predicted"/>
<dbReference type="OrthoDB" id="3078418at2"/>
<dbReference type="Gene3D" id="2.30.320.10">
    <property type="entry name" value="YwqG-like"/>
    <property type="match status" value="1"/>
</dbReference>
<comment type="caution">
    <text evidence="1">The sequence shown here is derived from an EMBL/GenBank/DDBJ whole genome shotgun (WGS) entry which is preliminary data.</text>
</comment>
<evidence type="ECO:0000313" key="1">
    <source>
        <dbReference type="EMBL" id="TCO59389.1"/>
    </source>
</evidence>